<dbReference type="EMBL" id="CAAALY010017753">
    <property type="protein sequence ID" value="VEL13426.1"/>
    <property type="molecule type" value="Genomic_DNA"/>
</dbReference>
<feature type="region of interest" description="Disordered" evidence="1">
    <location>
        <begin position="49"/>
        <end position="90"/>
    </location>
</feature>
<accession>A0A448WJU7</accession>
<reference evidence="2" key="1">
    <citation type="submission" date="2018-11" db="EMBL/GenBank/DDBJ databases">
        <authorList>
            <consortium name="Pathogen Informatics"/>
        </authorList>
    </citation>
    <scope>NUCLEOTIDE SEQUENCE</scope>
</reference>
<proteinExistence type="predicted"/>
<gene>
    <name evidence="2" type="ORF">PXEA_LOCUS6866</name>
</gene>
<comment type="caution">
    <text evidence="2">The sequence shown here is derived from an EMBL/GenBank/DDBJ whole genome shotgun (WGS) entry which is preliminary data.</text>
</comment>
<evidence type="ECO:0000256" key="1">
    <source>
        <dbReference type="SAM" id="MobiDB-lite"/>
    </source>
</evidence>
<dbReference type="Proteomes" id="UP000784294">
    <property type="component" value="Unassembled WGS sequence"/>
</dbReference>
<feature type="compositionally biased region" description="Polar residues" evidence="1">
    <location>
        <begin position="148"/>
        <end position="163"/>
    </location>
</feature>
<keyword evidence="3" id="KW-1185">Reference proteome</keyword>
<protein>
    <submittedName>
        <fullName evidence="2">Uncharacterized protein</fullName>
    </submittedName>
</protein>
<feature type="compositionally biased region" description="Low complexity" evidence="1">
    <location>
        <begin position="49"/>
        <end position="61"/>
    </location>
</feature>
<organism evidence="2 3">
    <name type="scientific">Protopolystoma xenopodis</name>
    <dbReference type="NCBI Taxonomy" id="117903"/>
    <lineage>
        <taxon>Eukaryota</taxon>
        <taxon>Metazoa</taxon>
        <taxon>Spiralia</taxon>
        <taxon>Lophotrochozoa</taxon>
        <taxon>Platyhelminthes</taxon>
        <taxon>Monogenea</taxon>
        <taxon>Polyopisthocotylea</taxon>
        <taxon>Polystomatidea</taxon>
        <taxon>Polystomatidae</taxon>
        <taxon>Protopolystoma</taxon>
    </lineage>
</organism>
<evidence type="ECO:0000313" key="3">
    <source>
        <dbReference type="Proteomes" id="UP000784294"/>
    </source>
</evidence>
<dbReference type="AlphaFoldDB" id="A0A448WJU7"/>
<name>A0A448WJU7_9PLAT</name>
<sequence>METSSEAKSCRQTFESLGFREHIHSSSLRQHACFADNINAVHRLDSTTSTAVASTSSARSTGPRPNQQEPRPVDSISHSGDSLSCPGNSLSREATRTDFVAGIFEPKTTCRAESFALLPPSRSVRLQRLFVPDAICSIPKAITACTPSSSKVVTATQRSSNETSQHEADNGTRHHLSTSG</sequence>
<feature type="compositionally biased region" description="Polar residues" evidence="1">
    <location>
        <begin position="76"/>
        <end position="90"/>
    </location>
</feature>
<feature type="region of interest" description="Disordered" evidence="1">
    <location>
        <begin position="148"/>
        <end position="180"/>
    </location>
</feature>
<evidence type="ECO:0000313" key="2">
    <source>
        <dbReference type="EMBL" id="VEL13426.1"/>
    </source>
</evidence>